<comment type="caution">
    <text evidence="4">The sequence shown here is derived from an EMBL/GenBank/DDBJ whole genome shotgun (WGS) entry which is preliminary data.</text>
</comment>
<evidence type="ECO:0000313" key="5">
    <source>
        <dbReference type="Proteomes" id="UP001150062"/>
    </source>
</evidence>
<protein>
    <recommendedName>
        <fullName evidence="3">PAS domain-containing protein</fullName>
    </recommendedName>
</protein>
<keyword evidence="1" id="KW-0175">Coiled coil</keyword>
<gene>
    <name evidence="4" type="ORF">M0813_18188</name>
</gene>
<dbReference type="InterPro" id="IPR000014">
    <property type="entry name" value="PAS"/>
</dbReference>
<proteinExistence type="predicted"/>
<dbReference type="EMBL" id="JAOAOG010000120">
    <property type="protein sequence ID" value="KAJ6247888.1"/>
    <property type="molecule type" value="Genomic_DNA"/>
</dbReference>
<feature type="domain" description="PAS" evidence="3">
    <location>
        <begin position="17"/>
        <end position="54"/>
    </location>
</feature>
<evidence type="ECO:0000256" key="1">
    <source>
        <dbReference type="SAM" id="Coils"/>
    </source>
</evidence>
<sequence length="342" mass="39542">MGNVNSHKTLSKSSWRKYKKMISKSKEAILLIDDKTNFTFINRAALRMLNIKKNKNINITPAMISPLRQAHLGVDSKSGSEAVVKRVYESKTGKIDFIWQHQTITGELFYVRVYLTILKVEDQINCQVMWRPVSDPNDEKTDGSIDPRFVNIDVSESENGSESQSKTSTLGMESFSTQTNPNISSKMNNTTTNTQRTEILLDVGEIDIDDEFLNFQDKAKNIVRSTNNSTAEKKIIEEFQKFEKIFYQALESRDVYIKKILEKSHTAKSESRKKYRELENHLQKILGDFKIEKQQREESEKQNQKMKLQLKEVKSALVKQKKIFKKLTSIIVEDNVENNTNN</sequence>
<feature type="region of interest" description="Disordered" evidence="2">
    <location>
        <begin position="154"/>
        <end position="189"/>
    </location>
</feature>
<name>A0ABQ8YTG5_9EUKA</name>
<evidence type="ECO:0000259" key="3">
    <source>
        <dbReference type="Pfam" id="PF13188"/>
    </source>
</evidence>
<keyword evidence="5" id="KW-1185">Reference proteome</keyword>
<organism evidence="4 5">
    <name type="scientific">Anaeramoeba flamelloides</name>
    <dbReference type="NCBI Taxonomy" id="1746091"/>
    <lineage>
        <taxon>Eukaryota</taxon>
        <taxon>Metamonada</taxon>
        <taxon>Anaeramoebidae</taxon>
        <taxon>Anaeramoeba</taxon>
    </lineage>
</organism>
<accession>A0ABQ8YTG5</accession>
<reference evidence="4" key="1">
    <citation type="submission" date="2022-08" db="EMBL/GenBank/DDBJ databases">
        <title>Novel sulfate-reducing endosymbionts in the free-living metamonad Anaeramoeba.</title>
        <authorList>
            <person name="Jerlstrom-Hultqvist J."/>
            <person name="Cepicka I."/>
            <person name="Gallot-Lavallee L."/>
            <person name="Salas-Leiva D."/>
            <person name="Curtis B.A."/>
            <person name="Zahonova K."/>
            <person name="Pipaliya S."/>
            <person name="Dacks J."/>
            <person name="Roger A.J."/>
        </authorList>
    </citation>
    <scope>NUCLEOTIDE SEQUENCE</scope>
    <source>
        <strain evidence="4">Schooner1</strain>
    </source>
</reference>
<dbReference type="Proteomes" id="UP001150062">
    <property type="component" value="Unassembled WGS sequence"/>
</dbReference>
<feature type="compositionally biased region" description="Polar residues" evidence="2">
    <location>
        <begin position="157"/>
        <end position="189"/>
    </location>
</feature>
<dbReference type="Gene3D" id="3.30.450.20">
    <property type="entry name" value="PAS domain"/>
    <property type="match status" value="1"/>
</dbReference>
<evidence type="ECO:0000256" key="2">
    <source>
        <dbReference type="SAM" id="MobiDB-lite"/>
    </source>
</evidence>
<feature type="coiled-coil region" evidence="1">
    <location>
        <begin position="289"/>
        <end position="316"/>
    </location>
</feature>
<dbReference type="SUPFAM" id="SSF55785">
    <property type="entry name" value="PYP-like sensor domain (PAS domain)"/>
    <property type="match status" value="1"/>
</dbReference>
<dbReference type="Pfam" id="PF13188">
    <property type="entry name" value="PAS_8"/>
    <property type="match status" value="1"/>
</dbReference>
<evidence type="ECO:0000313" key="4">
    <source>
        <dbReference type="EMBL" id="KAJ6247888.1"/>
    </source>
</evidence>
<dbReference type="InterPro" id="IPR035965">
    <property type="entry name" value="PAS-like_dom_sf"/>
</dbReference>